<dbReference type="RefSeq" id="WP_015469494.1">
    <property type="nucleotide sequence ID" value="NC_020813.1"/>
</dbReference>
<dbReference type="KEGG" id="bex:A11Q_786"/>
<feature type="active site" description="Tele-phosphohistidine intermediate" evidence="1">
    <location>
        <position position="11"/>
    </location>
</feature>
<feature type="active site" description="Proton donor/acceptor" evidence="1">
    <location>
        <position position="84"/>
    </location>
</feature>
<evidence type="ECO:0000313" key="4">
    <source>
        <dbReference type="Proteomes" id="UP000012040"/>
    </source>
</evidence>
<evidence type="ECO:0008006" key="5">
    <source>
        <dbReference type="Google" id="ProtNLM"/>
    </source>
</evidence>
<dbReference type="HOGENOM" id="CLU_033323_8_4_7"/>
<feature type="binding site" evidence="2">
    <location>
        <position position="60"/>
    </location>
    <ligand>
        <name>substrate</name>
    </ligand>
</feature>
<dbReference type="Gene3D" id="3.40.50.1240">
    <property type="entry name" value="Phosphoglycerate mutase-like"/>
    <property type="match status" value="1"/>
</dbReference>
<organism evidence="3 4">
    <name type="scientific">Pseudobdellovibrio exovorus JSS</name>
    <dbReference type="NCBI Taxonomy" id="1184267"/>
    <lineage>
        <taxon>Bacteria</taxon>
        <taxon>Pseudomonadati</taxon>
        <taxon>Bdellovibrionota</taxon>
        <taxon>Bdellovibrionia</taxon>
        <taxon>Bdellovibrionales</taxon>
        <taxon>Pseudobdellovibrionaceae</taxon>
        <taxon>Pseudobdellovibrio</taxon>
    </lineage>
</organism>
<dbReference type="STRING" id="1184267.A11Q_786"/>
<dbReference type="GO" id="GO:0016791">
    <property type="term" value="F:phosphatase activity"/>
    <property type="evidence" value="ECO:0007669"/>
    <property type="project" value="TreeGrafter"/>
</dbReference>
<dbReference type="AlphaFoldDB" id="M4VPF5"/>
<dbReference type="PANTHER" id="PTHR48100:SF59">
    <property type="entry name" value="ADENOSYLCOBALAMIN_ALPHA-RIBAZOLE PHOSPHATASE"/>
    <property type="match status" value="1"/>
</dbReference>
<dbReference type="Proteomes" id="UP000012040">
    <property type="component" value="Chromosome"/>
</dbReference>
<dbReference type="InterPro" id="IPR029033">
    <property type="entry name" value="His_PPase_superfam"/>
</dbReference>
<dbReference type="eggNOG" id="COG0406">
    <property type="taxonomic scope" value="Bacteria"/>
</dbReference>
<evidence type="ECO:0000256" key="2">
    <source>
        <dbReference type="PIRSR" id="PIRSR613078-2"/>
    </source>
</evidence>
<reference evidence="3 4" key="1">
    <citation type="journal article" date="2013" name="ISME J.">
        <title>By their genes ye shall know them: genomic signatures of predatory bacteria.</title>
        <authorList>
            <person name="Pasternak Z."/>
            <person name="Pietrokovski S."/>
            <person name="Rotem O."/>
            <person name="Gophna U."/>
            <person name="Lurie-Weinberger M.N."/>
            <person name="Jurkevitch E."/>
        </authorList>
    </citation>
    <scope>NUCLEOTIDE SEQUENCE [LARGE SCALE GENOMIC DNA]</scope>
    <source>
        <strain evidence="3 4">JSS</strain>
    </source>
</reference>
<dbReference type="InterPro" id="IPR001345">
    <property type="entry name" value="PG/BPGM_mutase_AS"/>
</dbReference>
<feature type="binding site" evidence="2">
    <location>
        <begin position="10"/>
        <end position="17"/>
    </location>
    <ligand>
        <name>substrate</name>
    </ligand>
</feature>
<keyword evidence="4" id="KW-1185">Reference proteome</keyword>
<dbReference type="Pfam" id="PF00300">
    <property type="entry name" value="His_Phos_1"/>
    <property type="match status" value="1"/>
</dbReference>
<evidence type="ECO:0000313" key="3">
    <source>
        <dbReference type="EMBL" id="AGH95004.1"/>
    </source>
</evidence>
<evidence type="ECO:0000256" key="1">
    <source>
        <dbReference type="PIRSR" id="PIRSR613078-1"/>
    </source>
</evidence>
<proteinExistence type="predicted"/>
<dbReference type="OrthoDB" id="5291958at2"/>
<dbReference type="PATRIC" id="fig|1184267.3.peg.794"/>
<accession>M4VPF5</accession>
<dbReference type="SUPFAM" id="SSF53254">
    <property type="entry name" value="Phosphoglycerate mutase-like"/>
    <property type="match status" value="1"/>
</dbReference>
<dbReference type="InterPro" id="IPR013078">
    <property type="entry name" value="His_Pase_superF_clade-1"/>
</dbReference>
<dbReference type="PROSITE" id="PS00175">
    <property type="entry name" value="PG_MUTASE"/>
    <property type="match status" value="1"/>
</dbReference>
<dbReference type="PANTHER" id="PTHR48100">
    <property type="entry name" value="BROAD-SPECIFICITY PHOSPHATASE YOR283W-RELATED"/>
    <property type="match status" value="1"/>
</dbReference>
<gene>
    <name evidence="3" type="ORF">A11Q_786</name>
</gene>
<name>M4VPF5_9BACT</name>
<dbReference type="GO" id="GO:0005737">
    <property type="term" value="C:cytoplasm"/>
    <property type="evidence" value="ECO:0007669"/>
    <property type="project" value="TreeGrafter"/>
</dbReference>
<dbReference type="InterPro" id="IPR050275">
    <property type="entry name" value="PGM_Phosphatase"/>
</dbReference>
<dbReference type="CDD" id="cd07067">
    <property type="entry name" value="HP_PGM_like"/>
    <property type="match status" value="1"/>
</dbReference>
<dbReference type="SMART" id="SM00855">
    <property type="entry name" value="PGAM"/>
    <property type="match status" value="1"/>
</dbReference>
<sequence>MKVKNIYVIRHGETDWNKNHRFQGQTDIRLNETGREQAIKLRPIMQQLQIESVYSSSLMRAYETAELATQDLKLTIHKDDRLRETNIGDAEGKTHDEILESFGSESLLKWRSYEERLLDYHFPNGESKRQMMHRLRHVFLEIAQNSNRNTVAIFSHGMLMRAMTFVFGEGVPWDLNLFANGSVHHLVWSDENPEILIYKSRVY</sequence>
<protein>
    <recommendedName>
        <fullName evidence="5">Phosphoglycerate mutase</fullName>
    </recommendedName>
</protein>
<dbReference type="EMBL" id="CP003537">
    <property type="protein sequence ID" value="AGH95004.1"/>
    <property type="molecule type" value="Genomic_DNA"/>
</dbReference>